<evidence type="ECO:0000256" key="1">
    <source>
        <dbReference type="ARBA" id="ARBA00001946"/>
    </source>
</evidence>
<evidence type="ECO:0000256" key="4">
    <source>
        <dbReference type="ARBA" id="ARBA00022723"/>
    </source>
</evidence>
<dbReference type="EC" id="3.1.-.-" evidence="8"/>
<keyword evidence="6 8" id="KW-0460">Magnesium</keyword>
<feature type="domain" description="PIN" evidence="9">
    <location>
        <begin position="4"/>
        <end position="135"/>
    </location>
</feature>
<dbReference type="OrthoDB" id="7188375at2"/>
<dbReference type="GO" id="GO:0016787">
    <property type="term" value="F:hydrolase activity"/>
    <property type="evidence" value="ECO:0007669"/>
    <property type="project" value="UniProtKB-KW"/>
</dbReference>
<dbReference type="EMBL" id="FXBL01000004">
    <property type="protein sequence ID" value="SMH57294.1"/>
    <property type="molecule type" value="Genomic_DNA"/>
</dbReference>
<comment type="similarity">
    <text evidence="7 8">Belongs to the PINc/VapC protein family.</text>
</comment>
<feature type="binding site" evidence="8">
    <location>
        <position position="7"/>
    </location>
    <ligand>
        <name>Mg(2+)</name>
        <dbReference type="ChEBI" id="CHEBI:18420"/>
    </ligand>
</feature>
<keyword evidence="3 8" id="KW-0540">Nuclease</keyword>
<reference evidence="10 11" key="1">
    <citation type="submission" date="2017-04" db="EMBL/GenBank/DDBJ databases">
        <authorList>
            <person name="Afonso C.L."/>
            <person name="Miller P.J."/>
            <person name="Scott M.A."/>
            <person name="Spackman E."/>
            <person name="Goraichik I."/>
            <person name="Dimitrov K.M."/>
            <person name="Suarez D.L."/>
            <person name="Swayne D.E."/>
        </authorList>
    </citation>
    <scope>NUCLEOTIDE SEQUENCE [LARGE SCALE GENOMIC DNA]</scope>
    <source>
        <strain evidence="10 11">B5P</strain>
    </source>
</reference>
<dbReference type="CDD" id="cd18746">
    <property type="entry name" value="PIN_VapC4-5_FitB-like"/>
    <property type="match status" value="1"/>
</dbReference>
<dbReference type="InterPro" id="IPR029060">
    <property type="entry name" value="PIN-like_dom_sf"/>
</dbReference>
<dbReference type="PANTHER" id="PTHR33653:SF1">
    <property type="entry name" value="RIBONUCLEASE VAPC2"/>
    <property type="match status" value="1"/>
</dbReference>
<dbReference type="GO" id="GO:0090729">
    <property type="term" value="F:toxin activity"/>
    <property type="evidence" value="ECO:0007669"/>
    <property type="project" value="UniProtKB-KW"/>
</dbReference>
<dbReference type="Gene3D" id="3.40.50.1010">
    <property type="entry name" value="5'-nuclease"/>
    <property type="match status" value="1"/>
</dbReference>
<dbReference type="HAMAP" id="MF_00265">
    <property type="entry name" value="VapC_Nob1"/>
    <property type="match status" value="1"/>
</dbReference>
<sequence>MSGYLIDTSILSTLAPDRPPIPRELSSWIIEQGERGTLFTSAIVVLEIRRGIASLKRAGGSMRAERLAGWLGSMIEQFEENLLAVDTAVAISAGDLEDEVRAKGRSPGTADILIAATARVHELTVLTANARHFDVVGVNHFDPFKADLPR</sequence>
<protein>
    <recommendedName>
        <fullName evidence="8">Ribonuclease VapC</fullName>
        <shortName evidence="8">RNase VapC</shortName>
        <ecNumber evidence="8">3.1.-.-</ecNumber>
    </recommendedName>
    <alternativeName>
        <fullName evidence="8">Toxin VapC</fullName>
    </alternativeName>
</protein>
<dbReference type="InterPro" id="IPR050556">
    <property type="entry name" value="Type_II_TA_system_RNase"/>
</dbReference>
<evidence type="ECO:0000256" key="3">
    <source>
        <dbReference type="ARBA" id="ARBA00022722"/>
    </source>
</evidence>
<organism evidence="10 11">
    <name type="scientific">Mesorhizobium australicum</name>
    <dbReference type="NCBI Taxonomy" id="536018"/>
    <lineage>
        <taxon>Bacteria</taxon>
        <taxon>Pseudomonadati</taxon>
        <taxon>Pseudomonadota</taxon>
        <taxon>Alphaproteobacteria</taxon>
        <taxon>Hyphomicrobiales</taxon>
        <taxon>Phyllobacteriaceae</taxon>
        <taxon>Mesorhizobium</taxon>
    </lineage>
</organism>
<evidence type="ECO:0000256" key="6">
    <source>
        <dbReference type="ARBA" id="ARBA00022842"/>
    </source>
</evidence>
<keyword evidence="8" id="KW-0800">Toxin</keyword>
<dbReference type="SUPFAM" id="SSF88723">
    <property type="entry name" value="PIN domain-like"/>
    <property type="match status" value="1"/>
</dbReference>
<keyword evidence="11" id="KW-1185">Reference proteome</keyword>
<accession>A0A1X7Q040</accession>
<keyword evidence="2 8" id="KW-1277">Toxin-antitoxin system</keyword>
<dbReference type="Proteomes" id="UP000193083">
    <property type="component" value="Unassembled WGS sequence"/>
</dbReference>
<dbReference type="Pfam" id="PF01850">
    <property type="entry name" value="PIN"/>
    <property type="match status" value="1"/>
</dbReference>
<evidence type="ECO:0000313" key="10">
    <source>
        <dbReference type="EMBL" id="SMH57294.1"/>
    </source>
</evidence>
<dbReference type="InterPro" id="IPR022907">
    <property type="entry name" value="VapC_family"/>
</dbReference>
<evidence type="ECO:0000313" key="11">
    <source>
        <dbReference type="Proteomes" id="UP000193083"/>
    </source>
</evidence>
<dbReference type="AlphaFoldDB" id="A0A1X7Q040"/>
<evidence type="ECO:0000256" key="7">
    <source>
        <dbReference type="ARBA" id="ARBA00038093"/>
    </source>
</evidence>
<evidence type="ECO:0000259" key="9">
    <source>
        <dbReference type="Pfam" id="PF01850"/>
    </source>
</evidence>
<dbReference type="PANTHER" id="PTHR33653">
    <property type="entry name" value="RIBONUCLEASE VAPC2"/>
    <property type="match status" value="1"/>
</dbReference>
<feature type="binding site" evidence="8">
    <location>
        <position position="111"/>
    </location>
    <ligand>
        <name>Mg(2+)</name>
        <dbReference type="ChEBI" id="CHEBI:18420"/>
    </ligand>
</feature>
<keyword evidence="5 8" id="KW-0378">Hydrolase</keyword>
<gene>
    <name evidence="8" type="primary">vapC</name>
    <name evidence="10" type="ORF">SAMN02982922_5734</name>
</gene>
<dbReference type="GO" id="GO:0004540">
    <property type="term" value="F:RNA nuclease activity"/>
    <property type="evidence" value="ECO:0007669"/>
    <property type="project" value="InterPro"/>
</dbReference>
<evidence type="ECO:0000256" key="5">
    <source>
        <dbReference type="ARBA" id="ARBA00022801"/>
    </source>
</evidence>
<keyword evidence="4 8" id="KW-0479">Metal-binding</keyword>
<dbReference type="InterPro" id="IPR002716">
    <property type="entry name" value="PIN_dom"/>
</dbReference>
<comment type="cofactor">
    <cofactor evidence="1 8">
        <name>Mg(2+)</name>
        <dbReference type="ChEBI" id="CHEBI:18420"/>
    </cofactor>
</comment>
<proteinExistence type="inferred from homology"/>
<dbReference type="RefSeq" id="WP_085467292.1">
    <property type="nucleotide sequence ID" value="NZ_FXBL01000004.1"/>
</dbReference>
<name>A0A1X7Q040_9HYPH</name>
<evidence type="ECO:0000256" key="2">
    <source>
        <dbReference type="ARBA" id="ARBA00022649"/>
    </source>
</evidence>
<evidence type="ECO:0000256" key="8">
    <source>
        <dbReference type="HAMAP-Rule" id="MF_00265"/>
    </source>
</evidence>
<comment type="function">
    <text evidence="8">Toxic component of a toxin-antitoxin (TA) system. An RNase.</text>
</comment>
<dbReference type="GO" id="GO:0000287">
    <property type="term" value="F:magnesium ion binding"/>
    <property type="evidence" value="ECO:0007669"/>
    <property type="project" value="UniProtKB-UniRule"/>
</dbReference>